<name>A0A9N8DG89_9STRA</name>
<comment type="caution">
    <text evidence="2">The sequence shown here is derived from an EMBL/GenBank/DDBJ whole genome shotgun (WGS) entry which is preliminary data.</text>
</comment>
<keyword evidence="3" id="KW-1185">Reference proteome</keyword>
<protein>
    <submittedName>
        <fullName evidence="2">Uncharacterized protein</fullName>
    </submittedName>
</protein>
<proteinExistence type="predicted"/>
<gene>
    <name evidence="2" type="ORF">SEMRO_127_G060810.1</name>
</gene>
<accession>A0A9N8DG89</accession>
<dbReference type="OrthoDB" id="39594at2759"/>
<evidence type="ECO:0000256" key="1">
    <source>
        <dbReference type="SAM" id="MobiDB-lite"/>
    </source>
</evidence>
<evidence type="ECO:0000313" key="3">
    <source>
        <dbReference type="Proteomes" id="UP001153069"/>
    </source>
</evidence>
<dbReference type="Proteomes" id="UP001153069">
    <property type="component" value="Unassembled WGS sequence"/>
</dbReference>
<reference evidence="2" key="1">
    <citation type="submission" date="2020-06" db="EMBL/GenBank/DDBJ databases">
        <authorList>
            <consortium name="Plant Systems Biology data submission"/>
        </authorList>
    </citation>
    <scope>NUCLEOTIDE SEQUENCE</scope>
    <source>
        <strain evidence="2">D6</strain>
    </source>
</reference>
<feature type="region of interest" description="Disordered" evidence="1">
    <location>
        <begin position="260"/>
        <end position="287"/>
    </location>
</feature>
<organism evidence="2 3">
    <name type="scientific">Seminavis robusta</name>
    <dbReference type="NCBI Taxonomy" id="568900"/>
    <lineage>
        <taxon>Eukaryota</taxon>
        <taxon>Sar</taxon>
        <taxon>Stramenopiles</taxon>
        <taxon>Ochrophyta</taxon>
        <taxon>Bacillariophyta</taxon>
        <taxon>Bacillariophyceae</taxon>
        <taxon>Bacillariophycidae</taxon>
        <taxon>Naviculales</taxon>
        <taxon>Naviculaceae</taxon>
        <taxon>Seminavis</taxon>
    </lineage>
</organism>
<evidence type="ECO:0000313" key="2">
    <source>
        <dbReference type="EMBL" id="CAB9502089.1"/>
    </source>
</evidence>
<feature type="compositionally biased region" description="Basic and acidic residues" evidence="1">
    <location>
        <begin position="265"/>
        <end position="281"/>
    </location>
</feature>
<dbReference type="EMBL" id="CAICTM010000126">
    <property type="protein sequence ID" value="CAB9502089.1"/>
    <property type="molecule type" value="Genomic_DNA"/>
</dbReference>
<sequence>MPDTHLGIDDAADVPKPGEILPMTWQGKNLSRNCFRLGMPLELVPELLSYANHMGITGFYRDLVIDGNPLAAGGERVMEFGEDSHQWMVQRPKSHWCSNMHWVSPAMESAHDDYLRVLGAGGFDQVLEAVGNYFELEALSAYHLSFIGVSHCEKGYVHADVSGSGRKAFNIIIPLMLESDADPELEILGDEEEEDATQHFYKYRINAASMVGDDALHATAACDYRPQGQMRLAATVYVGDITPENVDELLTSLTQAYPPPGDASHLLERAGRHWSRSDSSKRLPLPT</sequence>
<dbReference type="AlphaFoldDB" id="A0A9N8DG89"/>